<evidence type="ECO:0000256" key="1">
    <source>
        <dbReference type="ARBA" id="ARBA00022490"/>
    </source>
</evidence>
<comment type="caution">
    <text evidence="4">The sequence shown here is derived from an EMBL/GenBank/DDBJ whole genome shotgun (WGS) entry which is preliminary data.</text>
</comment>
<dbReference type="SUPFAM" id="SSF56596">
    <property type="entry name" value="Replication terminator protein (Tus)"/>
    <property type="match status" value="1"/>
</dbReference>
<dbReference type="Pfam" id="PF05472">
    <property type="entry name" value="Ter"/>
    <property type="match status" value="1"/>
</dbReference>
<keyword evidence="3" id="KW-0238">DNA-binding</keyword>
<sequence length="301" mass="34668">MDKISHVLTMFNSINTEINKLAELYKGSAAQVYKLSVLDPLNKSPEIMDQGGIELADIAFSHFKQEPGEVVKHVNRYPGVILIQSLEEFKQIKQQILTINQEKSAFKAFLSEHGRANNIINELGESVYTTNDLLYKSLPMTNQLMITRQIEFYEPQIKSASFSWNLDYIHQNIDNFDKELSKLKLKISSPPSLLTRHEWSSEIGKLIDSINQFLDAKILVKIIRPKPVEPVLYLTFDNTQPQTIKPKLPIFIYSPSKQIDLVRKALTTAPNHPKDLTKGRKYNYQRLSPYFNYYACRELSS</sequence>
<dbReference type="OrthoDB" id="6385365at2"/>
<dbReference type="Gene3D" id="3.50.14.10">
    <property type="entry name" value="Replication terminator Tus, domain 1 superfamily/Replication terminator Tus"/>
    <property type="match status" value="1"/>
</dbReference>
<evidence type="ECO:0000313" key="5">
    <source>
        <dbReference type="Proteomes" id="UP000037600"/>
    </source>
</evidence>
<dbReference type="SMR" id="A0A0J8H0A7"/>
<evidence type="ECO:0000256" key="2">
    <source>
        <dbReference type="ARBA" id="ARBA00022705"/>
    </source>
</evidence>
<evidence type="ECO:0000313" key="4">
    <source>
        <dbReference type="EMBL" id="KMT66909.1"/>
    </source>
</evidence>
<protein>
    <recommendedName>
        <fullName evidence="6">DNA replication terminus site-binding protein</fullName>
    </recommendedName>
</protein>
<evidence type="ECO:0000256" key="3">
    <source>
        <dbReference type="ARBA" id="ARBA00023125"/>
    </source>
</evidence>
<evidence type="ECO:0008006" key="6">
    <source>
        <dbReference type="Google" id="ProtNLM"/>
    </source>
</evidence>
<dbReference type="InterPro" id="IPR036381">
    <property type="entry name" value="Tus_dom1"/>
</dbReference>
<dbReference type="AlphaFoldDB" id="A0A0J8H0A7"/>
<gene>
    <name evidence="4" type="ORF">XM47_02065</name>
</gene>
<dbReference type="GO" id="GO:0005737">
    <property type="term" value="C:cytoplasm"/>
    <property type="evidence" value="ECO:0007669"/>
    <property type="project" value="InterPro"/>
</dbReference>
<dbReference type="EMBL" id="LAZL01000002">
    <property type="protein sequence ID" value="KMT66909.1"/>
    <property type="molecule type" value="Genomic_DNA"/>
</dbReference>
<organism evidence="4 5">
    <name type="scientific">Catenovulum maritimum</name>
    <dbReference type="NCBI Taxonomy" id="1513271"/>
    <lineage>
        <taxon>Bacteria</taxon>
        <taxon>Pseudomonadati</taxon>
        <taxon>Pseudomonadota</taxon>
        <taxon>Gammaproteobacteria</taxon>
        <taxon>Alteromonadales</taxon>
        <taxon>Alteromonadaceae</taxon>
        <taxon>Catenovulum</taxon>
    </lineage>
</organism>
<name>A0A0J8H0A7_9ALTE</name>
<dbReference type="GO" id="GO:0003677">
    <property type="term" value="F:DNA binding"/>
    <property type="evidence" value="ECO:0007669"/>
    <property type="project" value="UniProtKB-KW"/>
</dbReference>
<dbReference type="Proteomes" id="UP000037600">
    <property type="component" value="Unassembled WGS sequence"/>
</dbReference>
<dbReference type="InterPro" id="IPR036384">
    <property type="entry name" value="Tus_sf"/>
</dbReference>
<keyword evidence="5" id="KW-1185">Reference proteome</keyword>
<dbReference type="RefSeq" id="WP_048688851.1">
    <property type="nucleotide sequence ID" value="NZ_KQ130482.1"/>
</dbReference>
<dbReference type="GO" id="GO:0006274">
    <property type="term" value="P:DNA replication termination"/>
    <property type="evidence" value="ECO:0007669"/>
    <property type="project" value="InterPro"/>
</dbReference>
<dbReference type="InterPro" id="IPR008865">
    <property type="entry name" value="DNA_replication_term_site-bd"/>
</dbReference>
<reference evidence="4 5" key="1">
    <citation type="submission" date="2015-04" db="EMBL/GenBank/DDBJ databases">
        <title>Draft Genome Sequence of the Novel Agar-Digesting Marine Bacterium Q1.</title>
        <authorList>
            <person name="Li Y."/>
            <person name="Li D."/>
            <person name="Chen G."/>
            <person name="Du Z."/>
        </authorList>
    </citation>
    <scope>NUCLEOTIDE SEQUENCE [LARGE SCALE GENOMIC DNA]</scope>
    <source>
        <strain evidence="4 5">Q1</strain>
    </source>
</reference>
<keyword evidence="2" id="KW-0235">DNA replication</keyword>
<keyword evidence="1" id="KW-0963">Cytoplasm</keyword>
<proteinExistence type="predicted"/>
<accession>A0A0J8H0A7</accession>